<accession>A0A0F8YNW6</accession>
<sequence length="61" mass="7255">ARERAMTDTTTPHDDTHPLDWRRVEVSVGYCERHEYYSAVTINPRRHALRKAIYDLNEANR</sequence>
<proteinExistence type="predicted"/>
<dbReference type="AlphaFoldDB" id="A0A0F8YNW6"/>
<feature type="non-terminal residue" evidence="1">
    <location>
        <position position="1"/>
    </location>
</feature>
<gene>
    <name evidence="1" type="ORF">LCGC14_3131510</name>
</gene>
<organism evidence="1">
    <name type="scientific">marine sediment metagenome</name>
    <dbReference type="NCBI Taxonomy" id="412755"/>
    <lineage>
        <taxon>unclassified sequences</taxon>
        <taxon>metagenomes</taxon>
        <taxon>ecological metagenomes</taxon>
    </lineage>
</organism>
<protein>
    <submittedName>
        <fullName evidence="1">Uncharacterized protein</fullName>
    </submittedName>
</protein>
<reference evidence="1" key="1">
    <citation type="journal article" date="2015" name="Nature">
        <title>Complex archaea that bridge the gap between prokaryotes and eukaryotes.</title>
        <authorList>
            <person name="Spang A."/>
            <person name="Saw J.H."/>
            <person name="Jorgensen S.L."/>
            <person name="Zaremba-Niedzwiedzka K."/>
            <person name="Martijn J."/>
            <person name="Lind A.E."/>
            <person name="van Eijk R."/>
            <person name="Schleper C."/>
            <person name="Guy L."/>
            <person name="Ettema T.J."/>
        </authorList>
    </citation>
    <scope>NUCLEOTIDE SEQUENCE</scope>
</reference>
<comment type="caution">
    <text evidence="1">The sequence shown here is derived from an EMBL/GenBank/DDBJ whole genome shotgun (WGS) entry which is preliminary data.</text>
</comment>
<name>A0A0F8YNW6_9ZZZZ</name>
<dbReference type="EMBL" id="LAZR01068356">
    <property type="protein sequence ID" value="KKK49791.1"/>
    <property type="molecule type" value="Genomic_DNA"/>
</dbReference>
<evidence type="ECO:0000313" key="1">
    <source>
        <dbReference type="EMBL" id="KKK49791.1"/>
    </source>
</evidence>